<sequence>PTLLYVAVGKKAATTAAVAREKGKSSMAAVLFFFSFFLLWLQRRCVSFLFKMLAARREGTAAVKSDGEVEGSGGRRLRAEGSDRRSRLCTGGQWQGGRGSGGNSNGCSRGSGLMVADGTSGSNGRGLRHGCALAGGAVGGRWGDGNGCCRGGLGCGCVAATRAASSGGGLRGCAEEEQRVMAAGATAGCSGRGEKEVEEAAAAAEVAGKRRRQRPTMGGSGGCGEEGRWLIAAVVSCLELMQKDPKHLVLAHLFDKPCFLGLLAVQVIIHIADHKQCILAHIPKCRMIWLYTEFNFQDIGAFFMDVVNSSHSYATGGTSVSEFW</sequence>
<comment type="caution">
    <text evidence="3">The sequence shown here is derived from an EMBL/GenBank/DDBJ whole genome shotgun (WGS) entry which is preliminary data.</text>
</comment>
<protein>
    <submittedName>
        <fullName evidence="3">Uncharacterized protein</fullName>
    </submittedName>
</protein>
<dbReference type="PANTHER" id="PTHR31151">
    <property type="entry name" value="PROLINE-TRNA LIGASE (DUF1680)"/>
    <property type="match status" value="1"/>
</dbReference>
<feature type="non-terminal residue" evidence="3">
    <location>
        <position position="1"/>
    </location>
</feature>
<dbReference type="Proteomes" id="UP000287651">
    <property type="component" value="Unassembled WGS sequence"/>
</dbReference>
<keyword evidence="2" id="KW-1133">Transmembrane helix</keyword>
<gene>
    <name evidence="3" type="ORF">B296_00015307</name>
</gene>
<dbReference type="PANTHER" id="PTHR31151:SF0">
    <property type="entry name" value="PROLINE-TRNA LIGASE (DUF1680)"/>
    <property type="match status" value="1"/>
</dbReference>
<keyword evidence="2" id="KW-0472">Membrane</keyword>
<dbReference type="AlphaFoldDB" id="A0A426YHP2"/>
<feature type="compositionally biased region" description="Gly residues" evidence="1">
    <location>
        <begin position="93"/>
        <end position="104"/>
    </location>
</feature>
<feature type="compositionally biased region" description="Basic and acidic residues" evidence="1">
    <location>
        <begin position="77"/>
        <end position="86"/>
    </location>
</feature>
<accession>A0A426YHP2</accession>
<reference evidence="3 4" key="1">
    <citation type="journal article" date="2014" name="Agronomy (Basel)">
        <title>A Draft Genome Sequence for Ensete ventricosum, the Drought-Tolerant Tree Against Hunger.</title>
        <authorList>
            <person name="Harrison J."/>
            <person name="Moore K.A."/>
            <person name="Paszkiewicz K."/>
            <person name="Jones T."/>
            <person name="Grant M."/>
            <person name="Ambacheew D."/>
            <person name="Muzemil S."/>
            <person name="Studholme D.J."/>
        </authorList>
    </citation>
    <scope>NUCLEOTIDE SEQUENCE [LARGE SCALE GENOMIC DNA]</scope>
</reference>
<evidence type="ECO:0000313" key="4">
    <source>
        <dbReference type="Proteomes" id="UP000287651"/>
    </source>
</evidence>
<organism evidence="3 4">
    <name type="scientific">Ensete ventricosum</name>
    <name type="common">Abyssinian banana</name>
    <name type="synonym">Musa ensete</name>
    <dbReference type="NCBI Taxonomy" id="4639"/>
    <lineage>
        <taxon>Eukaryota</taxon>
        <taxon>Viridiplantae</taxon>
        <taxon>Streptophyta</taxon>
        <taxon>Embryophyta</taxon>
        <taxon>Tracheophyta</taxon>
        <taxon>Spermatophyta</taxon>
        <taxon>Magnoliopsida</taxon>
        <taxon>Liliopsida</taxon>
        <taxon>Zingiberales</taxon>
        <taxon>Musaceae</taxon>
        <taxon>Ensete</taxon>
    </lineage>
</organism>
<keyword evidence="2" id="KW-0812">Transmembrane</keyword>
<dbReference type="EMBL" id="AMZH03012354">
    <property type="protein sequence ID" value="RRT51197.1"/>
    <property type="molecule type" value="Genomic_DNA"/>
</dbReference>
<evidence type="ECO:0000256" key="2">
    <source>
        <dbReference type="SAM" id="Phobius"/>
    </source>
</evidence>
<name>A0A426YHP2_ENSVE</name>
<evidence type="ECO:0000313" key="3">
    <source>
        <dbReference type="EMBL" id="RRT51197.1"/>
    </source>
</evidence>
<feature type="region of interest" description="Disordered" evidence="1">
    <location>
        <begin position="65"/>
        <end position="105"/>
    </location>
</feature>
<evidence type="ECO:0000256" key="1">
    <source>
        <dbReference type="SAM" id="MobiDB-lite"/>
    </source>
</evidence>
<feature type="transmembrane region" description="Helical" evidence="2">
    <location>
        <begin position="25"/>
        <end position="42"/>
    </location>
</feature>
<proteinExistence type="predicted"/>